<dbReference type="RefSeq" id="XP_001016633.1">
    <property type="nucleotide sequence ID" value="XM_001016633.1"/>
</dbReference>
<feature type="region of interest" description="Disordered" evidence="1">
    <location>
        <begin position="577"/>
        <end position="603"/>
    </location>
</feature>
<dbReference type="AlphaFoldDB" id="I7MEH9"/>
<reference evidence="3" key="1">
    <citation type="journal article" date="2006" name="PLoS Biol.">
        <title>Macronuclear genome sequence of the ciliate Tetrahymena thermophila, a model eukaryote.</title>
        <authorList>
            <person name="Eisen J.A."/>
            <person name="Coyne R.S."/>
            <person name="Wu M."/>
            <person name="Wu D."/>
            <person name="Thiagarajan M."/>
            <person name="Wortman J.R."/>
            <person name="Badger J.H."/>
            <person name="Ren Q."/>
            <person name="Amedeo P."/>
            <person name="Jones K.M."/>
            <person name="Tallon L.J."/>
            <person name="Delcher A.L."/>
            <person name="Salzberg S.L."/>
            <person name="Silva J.C."/>
            <person name="Haas B.J."/>
            <person name="Majoros W.H."/>
            <person name="Farzad M."/>
            <person name="Carlton J.M."/>
            <person name="Smith R.K. Jr."/>
            <person name="Garg J."/>
            <person name="Pearlman R.E."/>
            <person name="Karrer K.M."/>
            <person name="Sun L."/>
            <person name="Manning G."/>
            <person name="Elde N.C."/>
            <person name="Turkewitz A.P."/>
            <person name="Asai D.J."/>
            <person name="Wilkes D.E."/>
            <person name="Wang Y."/>
            <person name="Cai H."/>
            <person name="Collins K."/>
            <person name="Stewart B.A."/>
            <person name="Lee S.R."/>
            <person name="Wilamowska K."/>
            <person name="Weinberg Z."/>
            <person name="Ruzzo W.L."/>
            <person name="Wloga D."/>
            <person name="Gaertig J."/>
            <person name="Frankel J."/>
            <person name="Tsao C.-C."/>
            <person name="Gorovsky M.A."/>
            <person name="Keeling P.J."/>
            <person name="Waller R.F."/>
            <person name="Patron N.J."/>
            <person name="Cherry J.M."/>
            <person name="Stover N.A."/>
            <person name="Krieger C.J."/>
            <person name="del Toro C."/>
            <person name="Ryder H.F."/>
            <person name="Williamson S.C."/>
            <person name="Barbeau R.A."/>
            <person name="Hamilton E.P."/>
            <person name="Orias E."/>
        </authorList>
    </citation>
    <scope>NUCLEOTIDE SEQUENCE [LARGE SCALE GENOMIC DNA]</scope>
    <source>
        <strain evidence="3">SB210</strain>
    </source>
</reference>
<dbReference type="Proteomes" id="UP000009168">
    <property type="component" value="Unassembled WGS sequence"/>
</dbReference>
<evidence type="ECO:0000313" key="3">
    <source>
        <dbReference type="Proteomes" id="UP000009168"/>
    </source>
</evidence>
<dbReference type="GeneID" id="7834805"/>
<evidence type="ECO:0000313" key="2">
    <source>
        <dbReference type="EMBL" id="EAR96388.1"/>
    </source>
</evidence>
<feature type="compositionally biased region" description="Basic residues" evidence="1">
    <location>
        <begin position="593"/>
        <end position="603"/>
    </location>
</feature>
<gene>
    <name evidence="2" type="ORF">TTHERM_00189570</name>
</gene>
<name>I7MEH9_TETTS</name>
<dbReference type="EMBL" id="GG662693">
    <property type="protein sequence ID" value="EAR96388.1"/>
    <property type="molecule type" value="Genomic_DNA"/>
</dbReference>
<keyword evidence="3" id="KW-1185">Reference proteome</keyword>
<dbReference type="HOGENOM" id="CLU_445164_0_0_1"/>
<accession>I7MEH9</accession>
<dbReference type="InParanoid" id="I7MEH9"/>
<organism evidence="2 3">
    <name type="scientific">Tetrahymena thermophila (strain SB210)</name>
    <dbReference type="NCBI Taxonomy" id="312017"/>
    <lineage>
        <taxon>Eukaryota</taxon>
        <taxon>Sar</taxon>
        <taxon>Alveolata</taxon>
        <taxon>Ciliophora</taxon>
        <taxon>Intramacronucleata</taxon>
        <taxon>Oligohymenophorea</taxon>
        <taxon>Hymenostomatida</taxon>
        <taxon>Tetrahymenina</taxon>
        <taxon>Tetrahymenidae</taxon>
        <taxon>Tetrahymena</taxon>
    </lineage>
</organism>
<dbReference type="KEGG" id="tet:TTHERM_00189570"/>
<evidence type="ECO:0000256" key="1">
    <source>
        <dbReference type="SAM" id="MobiDB-lite"/>
    </source>
</evidence>
<sequence length="614" mass="73101">MSNYITQQQQFQDHSNYPASFYEQYLTFTHNNINNNTSQEIKDDSCYDDKQSQIYEESFSQMNNQDIQQQTNLQQQIKTSWIQSIYQKVRSKQAKSDQICSSSSELTESENNIFENIDLYYDEEDKFMMSDEQWKNMHYSAIKINQPDQHNIQLENEIYFQQFIMKIESAKMKKNSSKKFVKKMLNVQPIFFNEASTHNKFTIFGGNQLEKYYRDYEHYSDQNLAIQSNTIVDINKIIQNHQDNLVEVFFDSKGKSGLTDFRFIVNHFSKQNGKQYQELAEILKNYQCVTSVQVAHMNKINRQIKFQMISEDEISTAYHQADQYFKNYIKTKYLSDSEKNPNSKKYLMYSQTRSNFNSMDLELHSNTYTKDLLDLLKPDSQMLDFIKSFNQPFQVSQGEKRLQSLMNIVKLYSSLENIQNVPITFLAKDGIEITTTVDYEIIIWPDQPEWMVPLDCFTILLKLNIQDYQIQKLSLPQSIHRKNQNKYSSLSSASIQQQQQQQQLQQQSQNPQQNEQFFNIRFFNKNDILSQNNFELKTENNLSDNKFEFLVHSELFIEKFYPNINNKQNIEYFQNKKEEKEKVSNPPQSNKTKNIKKQKNKKQNNKKIIINKLF</sequence>
<proteinExistence type="predicted"/>
<protein>
    <submittedName>
        <fullName evidence="2">Uncharacterized protein</fullName>
    </submittedName>
</protein>